<feature type="domain" description="HTH tetR-type" evidence="4">
    <location>
        <begin position="52"/>
        <end position="112"/>
    </location>
</feature>
<name>A0ABW9CSD2_9BURK</name>
<evidence type="ECO:0000313" key="6">
    <source>
        <dbReference type="Proteomes" id="UP001629462"/>
    </source>
</evidence>
<dbReference type="EMBL" id="JAQQDB010000035">
    <property type="protein sequence ID" value="MFM0521466.1"/>
    <property type="molecule type" value="Genomic_DNA"/>
</dbReference>
<dbReference type="PROSITE" id="PS50977">
    <property type="entry name" value="HTH_TETR_2"/>
    <property type="match status" value="1"/>
</dbReference>
<proteinExistence type="predicted"/>
<evidence type="ECO:0000256" key="2">
    <source>
        <dbReference type="PROSITE-ProRule" id="PRU00335"/>
    </source>
</evidence>
<evidence type="ECO:0000256" key="3">
    <source>
        <dbReference type="SAM" id="MobiDB-lite"/>
    </source>
</evidence>
<dbReference type="Pfam" id="PF17938">
    <property type="entry name" value="TetR_C_29"/>
    <property type="match status" value="1"/>
</dbReference>
<dbReference type="InterPro" id="IPR050109">
    <property type="entry name" value="HTH-type_TetR-like_transc_reg"/>
</dbReference>
<protein>
    <submittedName>
        <fullName evidence="5">TetR/AcrR family transcriptional regulator</fullName>
    </submittedName>
</protein>
<organism evidence="5 6">
    <name type="scientific">Caballeronia jiangsuensis</name>
    <dbReference type="NCBI Taxonomy" id="1458357"/>
    <lineage>
        <taxon>Bacteria</taxon>
        <taxon>Pseudomonadati</taxon>
        <taxon>Pseudomonadota</taxon>
        <taxon>Betaproteobacteria</taxon>
        <taxon>Burkholderiales</taxon>
        <taxon>Burkholderiaceae</taxon>
        <taxon>Caballeronia</taxon>
    </lineage>
</organism>
<keyword evidence="1 2" id="KW-0238">DNA-binding</keyword>
<dbReference type="SUPFAM" id="SSF48498">
    <property type="entry name" value="Tetracyclin repressor-like, C-terminal domain"/>
    <property type="match status" value="1"/>
</dbReference>
<sequence length="250" mass="28430">MVYSYRDGVGEIDVPIPSFFDDPMPPEAIPQSRASKPADAAVTRQPRQRDPEVTRARILEAAKKEFAKLGLAGARVEAIATRSKANKRMIYHYFGSKEELFVAVLEDAYADIRSAEQKLNLDHLSPEDAIVALTTHTWNYYLRNPEFMTLVNSENLHKARHVKKSQRFHELHKGFISMLQGILDRGVEAGVFRSGVDARQLHITMAAIGYYYLTNRFTSGVIFDIDFMDKAALKSRLDFNIETILRLVRP</sequence>
<evidence type="ECO:0000256" key="1">
    <source>
        <dbReference type="ARBA" id="ARBA00023125"/>
    </source>
</evidence>
<feature type="DNA-binding region" description="H-T-H motif" evidence="2">
    <location>
        <begin position="75"/>
        <end position="94"/>
    </location>
</feature>
<dbReference type="PANTHER" id="PTHR30328:SF54">
    <property type="entry name" value="HTH-TYPE TRANSCRIPTIONAL REPRESSOR SCO4008"/>
    <property type="match status" value="1"/>
</dbReference>
<dbReference type="InterPro" id="IPR041474">
    <property type="entry name" value="NicS_C"/>
</dbReference>
<evidence type="ECO:0000313" key="5">
    <source>
        <dbReference type="EMBL" id="MFM0521466.1"/>
    </source>
</evidence>
<dbReference type="InterPro" id="IPR036271">
    <property type="entry name" value="Tet_transcr_reg_TetR-rel_C_sf"/>
</dbReference>
<accession>A0ABW9CSD2</accession>
<dbReference type="Pfam" id="PF00440">
    <property type="entry name" value="TetR_N"/>
    <property type="match status" value="1"/>
</dbReference>
<feature type="region of interest" description="Disordered" evidence="3">
    <location>
        <begin position="23"/>
        <end position="51"/>
    </location>
</feature>
<keyword evidence="6" id="KW-1185">Reference proteome</keyword>
<evidence type="ECO:0000259" key="4">
    <source>
        <dbReference type="PROSITE" id="PS50977"/>
    </source>
</evidence>
<comment type="caution">
    <text evidence="5">The sequence shown here is derived from an EMBL/GenBank/DDBJ whole genome shotgun (WGS) entry which is preliminary data.</text>
</comment>
<dbReference type="PRINTS" id="PR00455">
    <property type="entry name" value="HTHTETR"/>
</dbReference>
<dbReference type="InterPro" id="IPR009057">
    <property type="entry name" value="Homeodomain-like_sf"/>
</dbReference>
<dbReference type="Gene3D" id="1.10.357.10">
    <property type="entry name" value="Tetracycline Repressor, domain 2"/>
    <property type="match status" value="1"/>
</dbReference>
<reference evidence="5 6" key="1">
    <citation type="journal article" date="2024" name="Chem. Sci.">
        <title>Discovery of megapolipeptins by genome mining of a Burkholderiales bacteria collection.</title>
        <authorList>
            <person name="Paulo B.S."/>
            <person name="Recchia M.J.J."/>
            <person name="Lee S."/>
            <person name="Fergusson C.H."/>
            <person name="Romanowski S.B."/>
            <person name="Hernandez A."/>
            <person name="Krull N."/>
            <person name="Liu D.Y."/>
            <person name="Cavanagh H."/>
            <person name="Bos A."/>
            <person name="Gray C.A."/>
            <person name="Murphy B.T."/>
            <person name="Linington R.G."/>
            <person name="Eustaquio A.S."/>
        </authorList>
    </citation>
    <scope>NUCLEOTIDE SEQUENCE [LARGE SCALE GENOMIC DNA]</scope>
    <source>
        <strain evidence="5 6">RL17-374-BIF-D</strain>
    </source>
</reference>
<gene>
    <name evidence="5" type="ORF">PQR08_28970</name>
</gene>
<dbReference type="Proteomes" id="UP001629462">
    <property type="component" value="Unassembled WGS sequence"/>
</dbReference>
<dbReference type="PANTHER" id="PTHR30328">
    <property type="entry name" value="TRANSCRIPTIONAL REPRESSOR"/>
    <property type="match status" value="1"/>
</dbReference>
<dbReference type="RefSeq" id="WP_255504216.1">
    <property type="nucleotide sequence ID" value="NZ_JAQQDB010000035.1"/>
</dbReference>
<dbReference type="SUPFAM" id="SSF46689">
    <property type="entry name" value="Homeodomain-like"/>
    <property type="match status" value="1"/>
</dbReference>
<dbReference type="InterPro" id="IPR001647">
    <property type="entry name" value="HTH_TetR"/>
</dbReference>